<dbReference type="Gene3D" id="3.40.50.720">
    <property type="entry name" value="NAD(P)-binding Rossmann-like Domain"/>
    <property type="match status" value="1"/>
</dbReference>
<dbReference type="OrthoDB" id="9804150at2"/>
<evidence type="ECO:0000259" key="1">
    <source>
        <dbReference type="Pfam" id="PF00899"/>
    </source>
</evidence>
<dbReference type="GO" id="GO:0061503">
    <property type="term" value="F:tRNA threonylcarbamoyladenosine dehydratase"/>
    <property type="evidence" value="ECO:0007669"/>
    <property type="project" value="TreeGrafter"/>
</dbReference>
<gene>
    <name evidence="2" type="ORF">SAMN02745887_00168</name>
</gene>
<name>A0A1K2H3T2_9NEIS</name>
<dbReference type="Pfam" id="PF00899">
    <property type="entry name" value="ThiF"/>
    <property type="match status" value="1"/>
</dbReference>
<dbReference type="EMBL" id="FPKR01000001">
    <property type="protein sequence ID" value="SFZ70331.1"/>
    <property type="molecule type" value="Genomic_DNA"/>
</dbReference>
<dbReference type="CDD" id="cd00755">
    <property type="entry name" value="YgdL_like"/>
    <property type="match status" value="1"/>
</dbReference>
<evidence type="ECO:0000313" key="3">
    <source>
        <dbReference type="Proteomes" id="UP000186513"/>
    </source>
</evidence>
<dbReference type="SUPFAM" id="SSF69572">
    <property type="entry name" value="Activating enzymes of the ubiquitin-like proteins"/>
    <property type="match status" value="1"/>
</dbReference>
<dbReference type="InterPro" id="IPR000594">
    <property type="entry name" value="ThiF_NAD_FAD-bd"/>
</dbReference>
<dbReference type="PANTHER" id="PTHR43267">
    <property type="entry name" value="TRNA THREONYLCARBAMOYLADENOSINE DEHYDRATASE"/>
    <property type="match status" value="1"/>
</dbReference>
<dbReference type="InterPro" id="IPR045886">
    <property type="entry name" value="ThiF/MoeB/HesA"/>
</dbReference>
<evidence type="ECO:0000313" key="2">
    <source>
        <dbReference type="EMBL" id="SFZ70331.1"/>
    </source>
</evidence>
<dbReference type="AlphaFoldDB" id="A0A1K2H3T2"/>
<feature type="domain" description="THIF-type NAD/FAD binding fold" evidence="1">
    <location>
        <begin position="19"/>
        <end position="166"/>
    </location>
</feature>
<dbReference type="GO" id="GO:0061504">
    <property type="term" value="P:cyclic threonylcarbamoyladenosine biosynthetic process"/>
    <property type="evidence" value="ECO:0007669"/>
    <property type="project" value="TreeGrafter"/>
</dbReference>
<dbReference type="RefSeq" id="WP_072426721.1">
    <property type="nucleotide sequence ID" value="NZ_FPKR01000001.1"/>
</dbReference>
<keyword evidence="3" id="KW-1185">Reference proteome</keyword>
<organism evidence="2 3">
    <name type="scientific">Chitinimonas taiwanensis DSM 18899</name>
    <dbReference type="NCBI Taxonomy" id="1121279"/>
    <lineage>
        <taxon>Bacteria</taxon>
        <taxon>Pseudomonadati</taxon>
        <taxon>Pseudomonadota</taxon>
        <taxon>Betaproteobacteria</taxon>
        <taxon>Neisseriales</taxon>
        <taxon>Chitinibacteraceae</taxon>
        <taxon>Chitinimonas</taxon>
    </lineage>
</organism>
<dbReference type="STRING" id="1121279.SAMN02745887_00168"/>
<accession>A0A1K2H3T2</accession>
<proteinExistence type="predicted"/>
<dbReference type="Proteomes" id="UP000186513">
    <property type="component" value="Unassembled WGS sequence"/>
</dbReference>
<dbReference type="PANTHER" id="PTHR43267:SF1">
    <property type="entry name" value="TRNA THREONYLCARBAMOYLADENOSINE DEHYDRATASE"/>
    <property type="match status" value="1"/>
</dbReference>
<dbReference type="GO" id="GO:0008641">
    <property type="term" value="F:ubiquitin-like modifier activating enzyme activity"/>
    <property type="evidence" value="ECO:0007669"/>
    <property type="project" value="InterPro"/>
</dbReference>
<protein>
    <submittedName>
        <fullName evidence="2">tRNA A37 threonylcarbamoyladenosine dehydratase</fullName>
    </submittedName>
</protein>
<sequence>MDTQAELDYARRFGGIARLYGARALAQFEGAHVCVIGVGGVGSWAAEALARSAVGQITLIDLDHVAVSNVNRQLHALDGNLGKAKVAAMAERIRAINPRAQVHEVDDFLTQENLAALIPKGRYDFVLDCIDQMRVKVALVVHCKRQKIPLLVSGGAGGRIDPTRVALADIAQTSGDALLSKIRAELRRQHGFAREGKKFGIEAVYSTEPIVRPVADACEPVAAGPQGLNCAGYGSAVAVTASFGMALAGRALALLAKPPATPATPSRPG</sequence>
<dbReference type="InterPro" id="IPR035985">
    <property type="entry name" value="Ubiquitin-activating_enz"/>
</dbReference>
<reference evidence="2 3" key="1">
    <citation type="submission" date="2016-11" db="EMBL/GenBank/DDBJ databases">
        <authorList>
            <person name="Jaros S."/>
            <person name="Januszkiewicz K."/>
            <person name="Wedrychowicz H."/>
        </authorList>
    </citation>
    <scope>NUCLEOTIDE SEQUENCE [LARGE SCALE GENOMIC DNA]</scope>
    <source>
        <strain evidence="2 3">DSM 18899</strain>
    </source>
</reference>